<keyword evidence="1" id="KW-0732">Signal</keyword>
<dbReference type="EMBL" id="JADOUA010000001">
    <property type="protein sequence ID" value="MBG6091383.1"/>
    <property type="molecule type" value="Genomic_DNA"/>
</dbReference>
<gene>
    <name evidence="2" type="ORF">IW256_005496</name>
</gene>
<dbReference type="InterPro" id="IPR006311">
    <property type="entry name" value="TAT_signal"/>
</dbReference>
<keyword evidence="3" id="KW-1185">Reference proteome</keyword>
<comment type="caution">
    <text evidence="2">The sequence shown here is derived from an EMBL/GenBank/DDBJ whole genome shotgun (WGS) entry which is preliminary data.</text>
</comment>
<protein>
    <submittedName>
        <fullName evidence="2">Uncharacterized protein</fullName>
    </submittedName>
</protein>
<evidence type="ECO:0000313" key="2">
    <source>
        <dbReference type="EMBL" id="MBG6091383.1"/>
    </source>
</evidence>
<evidence type="ECO:0000313" key="3">
    <source>
        <dbReference type="Proteomes" id="UP000614047"/>
    </source>
</evidence>
<evidence type="ECO:0000256" key="1">
    <source>
        <dbReference type="SAM" id="SignalP"/>
    </source>
</evidence>
<feature type="chain" id="PRO_5037367110" evidence="1">
    <location>
        <begin position="38"/>
        <end position="224"/>
    </location>
</feature>
<dbReference type="Proteomes" id="UP000614047">
    <property type="component" value="Unassembled WGS sequence"/>
</dbReference>
<sequence length="224" mass="22755">MVRPTSLSSKTRRVAALATAGLAAAALGVASAPAASAEPSIRVDYPVSGTTAIKATGSSMALGPGTLETTLDFGNGDLTANLKMPAAKGEFKQWGVIPVSVTTEFIEATPTTGKVDLNTGATQSTSKVTLKLSNLKVAGIPTPVGDNCKTKTPATITLNSGSDWDVLNGGTMAGTYTIPEFQNCLLATPLINLTVPGPDNTISLKLGAATVPPTVAEMLRQIGD</sequence>
<accession>A0A931GKX7</accession>
<organism evidence="2 3">
    <name type="scientific">Actinomadura viridis</name>
    <dbReference type="NCBI Taxonomy" id="58110"/>
    <lineage>
        <taxon>Bacteria</taxon>
        <taxon>Bacillati</taxon>
        <taxon>Actinomycetota</taxon>
        <taxon>Actinomycetes</taxon>
        <taxon>Streptosporangiales</taxon>
        <taxon>Thermomonosporaceae</taxon>
        <taxon>Actinomadura</taxon>
    </lineage>
</organism>
<name>A0A931GKX7_9ACTN</name>
<dbReference type="PROSITE" id="PS51318">
    <property type="entry name" value="TAT"/>
    <property type="match status" value="1"/>
</dbReference>
<feature type="signal peptide" evidence="1">
    <location>
        <begin position="1"/>
        <end position="37"/>
    </location>
</feature>
<dbReference type="AlphaFoldDB" id="A0A931GKX7"/>
<proteinExistence type="predicted"/>
<dbReference type="RefSeq" id="WP_197013700.1">
    <property type="nucleotide sequence ID" value="NZ_BAABES010000036.1"/>
</dbReference>
<reference evidence="2" key="1">
    <citation type="submission" date="2020-11" db="EMBL/GenBank/DDBJ databases">
        <title>Sequencing the genomes of 1000 actinobacteria strains.</title>
        <authorList>
            <person name="Klenk H.-P."/>
        </authorList>
    </citation>
    <scope>NUCLEOTIDE SEQUENCE</scope>
    <source>
        <strain evidence="2">DSM 43175</strain>
    </source>
</reference>